<gene>
    <name evidence="1" type="ORF">SAMN05444972_1079</name>
</gene>
<reference evidence="2" key="1">
    <citation type="submission" date="2016-10" db="EMBL/GenBank/DDBJ databases">
        <authorList>
            <person name="Varghese N."/>
            <person name="Submissions S."/>
        </authorList>
    </citation>
    <scope>NUCLEOTIDE SEQUENCE [LARGE SCALE GENOMIC DNA]</scope>
    <source>
        <strain evidence="2">DSM 45789</strain>
    </source>
</reference>
<dbReference type="Pfam" id="PF26241">
    <property type="entry name" value="Cas_Csc1"/>
    <property type="match status" value="1"/>
</dbReference>
<dbReference type="NCBIfam" id="TIGR03159">
    <property type="entry name" value="cas_Csc1"/>
    <property type="match status" value="1"/>
</dbReference>
<proteinExistence type="predicted"/>
<dbReference type="EMBL" id="FPAA01000007">
    <property type="protein sequence ID" value="SFS75103.1"/>
    <property type="molecule type" value="Genomic_DNA"/>
</dbReference>
<organism evidence="1 2">
    <name type="scientific">Marininema halotolerans</name>
    <dbReference type="NCBI Taxonomy" id="1155944"/>
    <lineage>
        <taxon>Bacteria</taxon>
        <taxon>Bacillati</taxon>
        <taxon>Bacillota</taxon>
        <taxon>Bacilli</taxon>
        <taxon>Bacillales</taxon>
        <taxon>Thermoactinomycetaceae</taxon>
        <taxon>Marininema</taxon>
    </lineage>
</organism>
<name>A0A1I6SDX3_9BACL</name>
<keyword evidence="2" id="KW-1185">Reference proteome</keyword>
<sequence length="243" mass="27834">MARTAKKRSTGIYQQSEMTQAYHLRIEMEDYLFFASMEKGKVAETAPLIHNYSLAYALGWCESPYYFEKQTPRYQEHLQPLNEAGKYIYPAIPLDYSHRLMQYNTTPEPFQMTREQSMGFPNWGFIKCIRPGSVFETYVLSSDVLSLPGRIRLGKWMSQAKLVVSPCEIKKGEASSSPHLINVKDIDRIPSFFSSMYNIMPTRLVSESEWGEAVPGYQVRPAFFTKNDQAVFLPEASFGRSGA</sequence>
<evidence type="ECO:0000313" key="2">
    <source>
        <dbReference type="Proteomes" id="UP000198660"/>
    </source>
</evidence>
<dbReference type="AlphaFoldDB" id="A0A1I6SDX3"/>
<dbReference type="Proteomes" id="UP000198660">
    <property type="component" value="Unassembled WGS sequence"/>
</dbReference>
<dbReference type="OrthoDB" id="49508at2"/>
<accession>A0A1I6SDX3</accession>
<evidence type="ECO:0000313" key="1">
    <source>
        <dbReference type="EMBL" id="SFS75103.1"/>
    </source>
</evidence>
<dbReference type="InterPro" id="IPR017576">
    <property type="entry name" value="CRISPR-assoc_prot_Csc1"/>
</dbReference>
<protein>
    <submittedName>
        <fullName evidence="1">CRISPR-associated protein Csc1</fullName>
    </submittedName>
</protein>
<dbReference type="RefSeq" id="WP_091837420.1">
    <property type="nucleotide sequence ID" value="NZ_FPAA01000007.1"/>
</dbReference>